<accession>X6P6A5</accession>
<sequence>MYVFLSAKHILFVDKPKGFFSKKKKVFGKEFSDKKKRNNKKKCSHFFYFSFFILGGKKEYGEKNCTRNKNKLKKKKINKSYTFNIIKTKKGKKRIYILKAFNLIFPFLHNKNQNEVQLCKKLTDENIYDELCSLDYLKLSTEKMSLYYLITKKRKQLYIFRKVILQTKQSELENFTPNYFIKIINPFWIKI</sequence>
<gene>
    <name evidence="1" type="ORF">RFI_03382</name>
</gene>
<protein>
    <submittedName>
        <fullName evidence="1">Uncharacterized protein</fullName>
    </submittedName>
</protein>
<dbReference type="EMBL" id="ASPP01003177">
    <property type="protein sequence ID" value="ETO33721.1"/>
    <property type="molecule type" value="Genomic_DNA"/>
</dbReference>
<evidence type="ECO:0000313" key="2">
    <source>
        <dbReference type="Proteomes" id="UP000023152"/>
    </source>
</evidence>
<dbReference type="AlphaFoldDB" id="X6P6A5"/>
<proteinExistence type="predicted"/>
<dbReference type="Proteomes" id="UP000023152">
    <property type="component" value="Unassembled WGS sequence"/>
</dbReference>
<keyword evidence="2" id="KW-1185">Reference proteome</keyword>
<comment type="caution">
    <text evidence="1">The sequence shown here is derived from an EMBL/GenBank/DDBJ whole genome shotgun (WGS) entry which is preliminary data.</text>
</comment>
<organism evidence="1 2">
    <name type="scientific">Reticulomyxa filosa</name>
    <dbReference type="NCBI Taxonomy" id="46433"/>
    <lineage>
        <taxon>Eukaryota</taxon>
        <taxon>Sar</taxon>
        <taxon>Rhizaria</taxon>
        <taxon>Retaria</taxon>
        <taxon>Foraminifera</taxon>
        <taxon>Monothalamids</taxon>
        <taxon>Reticulomyxidae</taxon>
        <taxon>Reticulomyxa</taxon>
    </lineage>
</organism>
<name>X6P6A5_RETFI</name>
<evidence type="ECO:0000313" key="1">
    <source>
        <dbReference type="EMBL" id="ETO33721.1"/>
    </source>
</evidence>
<reference evidence="1 2" key="1">
    <citation type="journal article" date="2013" name="Curr. Biol.">
        <title>The Genome of the Foraminiferan Reticulomyxa filosa.</title>
        <authorList>
            <person name="Glockner G."/>
            <person name="Hulsmann N."/>
            <person name="Schleicher M."/>
            <person name="Noegel A.A."/>
            <person name="Eichinger L."/>
            <person name="Gallinger C."/>
            <person name="Pawlowski J."/>
            <person name="Sierra R."/>
            <person name="Euteneuer U."/>
            <person name="Pillet L."/>
            <person name="Moustafa A."/>
            <person name="Platzer M."/>
            <person name="Groth M."/>
            <person name="Szafranski K."/>
            <person name="Schliwa M."/>
        </authorList>
    </citation>
    <scope>NUCLEOTIDE SEQUENCE [LARGE SCALE GENOMIC DNA]</scope>
</reference>